<feature type="region of interest" description="Disordered" evidence="6">
    <location>
        <begin position="137"/>
        <end position="166"/>
    </location>
</feature>
<evidence type="ECO:0000256" key="2">
    <source>
        <dbReference type="ARBA" id="ARBA00022737"/>
    </source>
</evidence>
<keyword evidence="3" id="KW-0802">TPR repeat</keyword>
<keyword evidence="8" id="KW-1185">Reference proteome</keyword>
<evidence type="ECO:0000256" key="1">
    <source>
        <dbReference type="ARBA" id="ARBA00004123"/>
    </source>
</evidence>
<proteinExistence type="predicted"/>
<feature type="compositionally biased region" description="Basic and acidic residues" evidence="6">
    <location>
        <begin position="150"/>
        <end position="166"/>
    </location>
</feature>
<dbReference type="AlphaFoldDB" id="A0A6A6MES5"/>
<dbReference type="GO" id="GO:0005634">
    <property type="term" value="C:nucleus"/>
    <property type="evidence" value="ECO:0007669"/>
    <property type="project" value="UniProtKB-SubCell"/>
</dbReference>
<organism evidence="7 8">
    <name type="scientific">Hevea brasiliensis</name>
    <name type="common">Para rubber tree</name>
    <name type="synonym">Siphonia brasiliensis</name>
    <dbReference type="NCBI Taxonomy" id="3981"/>
    <lineage>
        <taxon>Eukaryota</taxon>
        <taxon>Viridiplantae</taxon>
        <taxon>Streptophyta</taxon>
        <taxon>Embryophyta</taxon>
        <taxon>Tracheophyta</taxon>
        <taxon>Spermatophyta</taxon>
        <taxon>Magnoliopsida</taxon>
        <taxon>eudicotyledons</taxon>
        <taxon>Gunneridae</taxon>
        <taxon>Pentapetalae</taxon>
        <taxon>rosids</taxon>
        <taxon>fabids</taxon>
        <taxon>Malpighiales</taxon>
        <taxon>Euphorbiaceae</taxon>
        <taxon>Crotonoideae</taxon>
        <taxon>Micrandreae</taxon>
        <taxon>Hevea</taxon>
    </lineage>
</organism>
<evidence type="ECO:0000313" key="8">
    <source>
        <dbReference type="Proteomes" id="UP000467840"/>
    </source>
</evidence>
<sequence length="234" mass="26189">MVPSVGRWAWQPSTMNEVYQDLEELTTILETSFKVLTANLIFDIKQQTTQFRNQKKALSLEPDKNKRCNLAICLLHMNRIPEAKSLLQAVSDSCGHKQMDDSYAKSFERAVEMLTELESKSVLTPIGEDKLKEVVTSTEGGRGDVSGSMDSRRWADGQNKEPVLSDKHIRGSDCGSHSENQGNFACSLSSQQNGVDNYWRKGLCFENPGASLENRGKNAQNLNDELREGMQQQA</sequence>
<dbReference type="InterPro" id="IPR044961">
    <property type="entry name" value="MS5/SDI1"/>
</dbReference>
<evidence type="ECO:0000313" key="7">
    <source>
        <dbReference type="EMBL" id="KAF2310883.1"/>
    </source>
</evidence>
<gene>
    <name evidence="7" type="ORF">GH714_018157</name>
</gene>
<keyword evidence="5" id="KW-0539">Nucleus</keyword>
<evidence type="ECO:0000256" key="3">
    <source>
        <dbReference type="ARBA" id="ARBA00022803"/>
    </source>
</evidence>
<dbReference type="EMBL" id="JAAGAX010000006">
    <property type="protein sequence ID" value="KAF2310883.1"/>
    <property type="molecule type" value="Genomic_DNA"/>
</dbReference>
<dbReference type="Proteomes" id="UP000467840">
    <property type="component" value="Chromosome 14"/>
</dbReference>
<feature type="region of interest" description="Disordered" evidence="6">
    <location>
        <begin position="209"/>
        <end position="234"/>
    </location>
</feature>
<evidence type="ECO:0000256" key="5">
    <source>
        <dbReference type="ARBA" id="ARBA00023242"/>
    </source>
</evidence>
<reference evidence="7 8" key="1">
    <citation type="journal article" date="2020" name="Mol. Plant">
        <title>The Chromosome-Based Rubber Tree Genome Provides New Insights into Spurge Genome Evolution and Rubber Biosynthesis.</title>
        <authorList>
            <person name="Liu J."/>
            <person name="Shi C."/>
            <person name="Shi C.C."/>
            <person name="Li W."/>
            <person name="Zhang Q.J."/>
            <person name="Zhang Y."/>
            <person name="Li K."/>
            <person name="Lu H.F."/>
            <person name="Shi C."/>
            <person name="Zhu S.T."/>
            <person name="Xiao Z.Y."/>
            <person name="Nan H."/>
            <person name="Yue Y."/>
            <person name="Zhu X.G."/>
            <person name="Wu Y."/>
            <person name="Hong X.N."/>
            <person name="Fan G.Y."/>
            <person name="Tong Y."/>
            <person name="Zhang D."/>
            <person name="Mao C.L."/>
            <person name="Liu Y.L."/>
            <person name="Hao S.J."/>
            <person name="Liu W.Q."/>
            <person name="Lv M.Q."/>
            <person name="Zhang H.B."/>
            <person name="Liu Y."/>
            <person name="Hu-Tang G.R."/>
            <person name="Wang J.P."/>
            <person name="Wang J.H."/>
            <person name="Sun Y.H."/>
            <person name="Ni S.B."/>
            <person name="Chen W.B."/>
            <person name="Zhang X.C."/>
            <person name="Jiao Y.N."/>
            <person name="Eichler E.E."/>
            <person name="Li G.H."/>
            <person name="Liu X."/>
            <person name="Gao L.Z."/>
        </authorList>
    </citation>
    <scope>NUCLEOTIDE SEQUENCE [LARGE SCALE GENOMIC DNA]</scope>
    <source>
        <strain evidence="8">cv. GT1</strain>
        <tissue evidence="7">Leaf</tissue>
    </source>
</reference>
<keyword evidence="4" id="KW-0175">Coiled coil</keyword>
<evidence type="ECO:0000256" key="6">
    <source>
        <dbReference type="SAM" id="MobiDB-lite"/>
    </source>
</evidence>
<evidence type="ECO:0000256" key="4">
    <source>
        <dbReference type="ARBA" id="ARBA00023054"/>
    </source>
</evidence>
<dbReference type="PANTHER" id="PTHR36326:SF4">
    <property type="entry name" value="PROTEIN POLLENLESS 3-LIKE 1"/>
    <property type="match status" value="1"/>
</dbReference>
<keyword evidence="2" id="KW-0677">Repeat</keyword>
<accession>A0A6A6MES5</accession>
<name>A0A6A6MES5_HEVBR</name>
<comment type="subcellular location">
    <subcellularLocation>
        <location evidence="1">Nucleus</location>
    </subcellularLocation>
</comment>
<dbReference type="PANTHER" id="PTHR36326">
    <property type="entry name" value="PROTEIN POLLENLESS 3-LIKE 2"/>
    <property type="match status" value="1"/>
</dbReference>
<comment type="caution">
    <text evidence="7">The sequence shown here is derived from an EMBL/GenBank/DDBJ whole genome shotgun (WGS) entry which is preliminary data.</text>
</comment>
<protein>
    <submittedName>
        <fullName evidence="7">Uncharacterized protein</fullName>
    </submittedName>
</protein>